<organism evidence="2 3">
    <name type="scientific">Streptomyces sirii</name>
    <dbReference type="NCBI Taxonomy" id="3127701"/>
    <lineage>
        <taxon>Bacteria</taxon>
        <taxon>Bacillati</taxon>
        <taxon>Actinomycetota</taxon>
        <taxon>Actinomycetes</taxon>
        <taxon>Kitasatosporales</taxon>
        <taxon>Streptomycetaceae</taxon>
        <taxon>Streptomyces</taxon>
    </lineage>
</organism>
<evidence type="ECO:0000256" key="1">
    <source>
        <dbReference type="SAM" id="Phobius"/>
    </source>
</evidence>
<feature type="transmembrane region" description="Helical" evidence="1">
    <location>
        <begin position="116"/>
        <end position="135"/>
    </location>
</feature>
<evidence type="ECO:0000313" key="3">
    <source>
        <dbReference type="Proteomes" id="UP001626628"/>
    </source>
</evidence>
<dbReference type="EMBL" id="CP147982">
    <property type="protein sequence ID" value="WXK79658.1"/>
    <property type="molecule type" value="Genomic_DNA"/>
</dbReference>
<keyword evidence="1" id="KW-0812">Transmembrane</keyword>
<reference evidence="2 3" key="1">
    <citation type="submission" date="2024-03" db="EMBL/GenBank/DDBJ databases">
        <title>The complete genome of Streptomyces sirii sp.nov.</title>
        <authorList>
            <person name="Zakalyukina Y.V."/>
            <person name="Belik A.R."/>
            <person name="Biryukov M.V."/>
            <person name="Baturina O.A."/>
            <person name="Kabilov M.R."/>
        </authorList>
    </citation>
    <scope>NUCLEOTIDE SEQUENCE [LARGE SCALE GENOMIC DNA]</scope>
    <source>
        <strain evidence="2 3">BP-8</strain>
    </source>
</reference>
<keyword evidence="1" id="KW-0472">Membrane</keyword>
<name>A0ABZ2QUD1_9ACTN</name>
<gene>
    <name evidence="2" type="ORF">WAB15_28670</name>
</gene>
<accession>A0ABZ2QUD1</accession>
<dbReference type="Proteomes" id="UP001626628">
    <property type="component" value="Chromosome"/>
</dbReference>
<feature type="transmembrane region" description="Helical" evidence="1">
    <location>
        <begin position="53"/>
        <end position="78"/>
    </location>
</feature>
<evidence type="ECO:0000313" key="2">
    <source>
        <dbReference type="EMBL" id="WXK79658.1"/>
    </source>
</evidence>
<feature type="transmembrane region" description="Helical" evidence="1">
    <location>
        <begin position="90"/>
        <end position="110"/>
    </location>
</feature>
<keyword evidence="3" id="KW-1185">Reference proteome</keyword>
<proteinExistence type="predicted"/>
<feature type="transmembrane region" description="Helical" evidence="1">
    <location>
        <begin position="12"/>
        <end position="33"/>
    </location>
</feature>
<protein>
    <submittedName>
        <fullName evidence="2">Uncharacterized protein</fullName>
    </submittedName>
</protein>
<keyword evidence="1" id="KW-1133">Transmembrane helix</keyword>
<dbReference type="RefSeq" id="WP_407288001.1">
    <property type="nucleotide sequence ID" value="NZ_CP147982.1"/>
</dbReference>
<sequence>MGKSRAVLRRGLVFGLRAGAIPAGACAVLWLIVMVTRYVNGPGGSTLEDPVLAAVAVLGSLAAGASIGAVVGLVLAYAPLRLVSSGPLRALTCFVLATALAFGEVVVMAVSSDGGYGPILLALLAMPFVGAVTAARSRHLAAARIGPAGTHLGRPGQCPVPPV</sequence>